<dbReference type="PANTHER" id="PTHR43395:SF10">
    <property type="entry name" value="CHEMOTAXIS PROTEIN CHEA"/>
    <property type="match status" value="1"/>
</dbReference>
<dbReference type="SMART" id="SM00260">
    <property type="entry name" value="CheW"/>
    <property type="match status" value="1"/>
</dbReference>
<dbReference type="InterPro" id="IPR036641">
    <property type="entry name" value="HPT_dom_sf"/>
</dbReference>
<feature type="domain" description="CheW-like" evidence="16">
    <location>
        <begin position="552"/>
        <end position="689"/>
    </location>
</feature>
<dbReference type="InterPro" id="IPR003594">
    <property type="entry name" value="HATPase_dom"/>
</dbReference>
<evidence type="ECO:0000256" key="3">
    <source>
        <dbReference type="ARBA" id="ARBA00012438"/>
    </source>
</evidence>
<dbReference type="SUPFAM" id="SSF47226">
    <property type="entry name" value="Histidine-containing phosphotransfer domain, HPT domain"/>
    <property type="match status" value="1"/>
</dbReference>
<dbReference type="SUPFAM" id="SSF55052">
    <property type="entry name" value="CheY-binding domain of CheA"/>
    <property type="match status" value="1"/>
</dbReference>
<evidence type="ECO:0000256" key="9">
    <source>
        <dbReference type="ARBA" id="ARBA00022741"/>
    </source>
</evidence>
<dbReference type="PRINTS" id="PR00344">
    <property type="entry name" value="BCTRLSENSOR"/>
</dbReference>
<dbReference type="PROSITE" id="PS50894">
    <property type="entry name" value="HPT"/>
    <property type="match status" value="1"/>
</dbReference>
<evidence type="ECO:0000256" key="1">
    <source>
        <dbReference type="ARBA" id="ARBA00000085"/>
    </source>
</evidence>
<dbReference type="SUPFAM" id="SSF50341">
    <property type="entry name" value="CheW-like"/>
    <property type="match status" value="1"/>
</dbReference>
<dbReference type="InterPro" id="IPR004358">
    <property type="entry name" value="Sig_transdc_His_kin-like_C"/>
</dbReference>
<dbReference type="PROSITE" id="PS50109">
    <property type="entry name" value="HIS_KIN"/>
    <property type="match status" value="1"/>
</dbReference>
<evidence type="ECO:0000259" key="17">
    <source>
        <dbReference type="PROSITE" id="PS50894"/>
    </source>
</evidence>
<dbReference type="Pfam" id="PF01627">
    <property type="entry name" value="Hpt"/>
    <property type="match status" value="1"/>
</dbReference>
<dbReference type="SMART" id="SM00073">
    <property type="entry name" value="HPT"/>
    <property type="match status" value="1"/>
</dbReference>
<comment type="caution">
    <text evidence="18">The sequence shown here is derived from an EMBL/GenBank/DDBJ whole genome shotgun (WGS) entry which is preliminary data.</text>
</comment>
<evidence type="ECO:0000313" key="19">
    <source>
        <dbReference type="Proteomes" id="UP000623269"/>
    </source>
</evidence>
<dbReference type="InterPro" id="IPR008207">
    <property type="entry name" value="Sig_transdc_His_kin_Hpt_dom"/>
</dbReference>
<evidence type="ECO:0000256" key="12">
    <source>
        <dbReference type="ARBA" id="ARBA00023012"/>
    </source>
</evidence>
<dbReference type="Gene3D" id="1.20.120.160">
    <property type="entry name" value="HPT domain"/>
    <property type="match status" value="1"/>
</dbReference>
<dbReference type="Proteomes" id="UP000623269">
    <property type="component" value="Unassembled WGS sequence"/>
</dbReference>
<evidence type="ECO:0000256" key="6">
    <source>
        <dbReference type="ARBA" id="ARBA00022500"/>
    </source>
</evidence>
<evidence type="ECO:0000256" key="5">
    <source>
        <dbReference type="ARBA" id="ARBA00022490"/>
    </source>
</evidence>
<gene>
    <name evidence="18" type="ORF">I5677_09435</name>
</gene>
<name>A0A8J7KWZ0_9FIRM</name>
<evidence type="ECO:0000259" key="16">
    <source>
        <dbReference type="PROSITE" id="PS50851"/>
    </source>
</evidence>
<dbReference type="Pfam" id="PF07194">
    <property type="entry name" value="P2"/>
    <property type="match status" value="1"/>
</dbReference>
<dbReference type="InterPro" id="IPR004105">
    <property type="entry name" value="CheA-like_dim"/>
</dbReference>
<evidence type="ECO:0000256" key="2">
    <source>
        <dbReference type="ARBA" id="ARBA00004496"/>
    </source>
</evidence>
<comment type="function">
    <text evidence="13">Involved in the transmission of sensory signals from the chemoreceptors to the flagellar motors. CheA is autophosphorylated; it can transfer its phosphate group to either CheB or CheY.</text>
</comment>
<evidence type="ECO:0000256" key="10">
    <source>
        <dbReference type="ARBA" id="ARBA00022777"/>
    </source>
</evidence>
<dbReference type="Pfam" id="PF01584">
    <property type="entry name" value="CheW"/>
    <property type="match status" value="1"/>
</dbReference>
<keyword evidence="6" id="KW-0145">Chemotaxis</keyword>
<dbReference type="GO" id="GO:0005524">
    <property type="term" value="F:ATP binding"/>
    <property type="evidence" value="ECO:0007669"/>
    <property type="project" value="UniProtKB-KW"/>
</dbReference>
<keyword evidence="10" id="KW-0418">Kinase</keyword>
<dbReference type="SUPFAM" id="SSF47384">
    <property type="entry name" value="Homodimeric domain of signal transducing histidine kinase"/>
    <property type="match status" value="1"/>
</dbReference>
<dbReference type="InterPro" id="IPR036061">
    <property type="entry name" value="CheW-like_dom_sf"/>
</dbReference>
<keyword evidence="12" id="KW-0902">Two-component regulatory system</keyword>
<keyword evidence="19" id="KW-1185">Reference proteome</keyword>
<dbReference type="InterPro" id="IPR010808">
    <property type="entry name" value="CheA_P2-bd"/>
</dbReference>
<evidence type="ECO:0000256" key="7">
    <source>
        <dbReference type="ARBA" id="ARBA00022553"/>
    </source>
</evidence>
<organism evidence="18 19">
    <name type="scientific">Mobilitalea sibirica</name>
    <dbReference type="NCBI Taxonomy" id="1462919"/>
    <lineage>
        <taxon>Bacteria</taxon>
        <taxon>Bacillati</taxon>
        <taxon>Bacillota</taxon>
        <taxon>Clostridia</taxon>
        <taxon>Lachnospirales</taxon>
        <taxon>Lachnospiraceae</taxon>
        <taxon>Mobilitalea</taxon>
    </lineage>
</organism>
<dbReference type="PANTHER" id="PTHR43395">
    <property type="entry name" value="SENSOR HISTIDINE KINASE CHEA"/>
    <property type="match status" value="1"/>
</dbReference>
<evidence type="ECO:0000259" key="15">
    <source>
        <dbReference type="PROSITE" id="PS50109"/>
    </source>
</evidence>
<dbReference type="InterPro" id="IPR051315">
    <property type="entry name" value="Bact_Chemotaxis_CheA"/>
</dbReference>
<dbReference type="GO" id="GO:0000155">
    <property type="term" value="F:phosphorelay sensor kinase activity"/>
    <property type="evidence" value="ECO:0007669"/>
    <property type="project" value="InterPro"/>
</dbReference>
<proteinExistence type="predicted"/>
<dbReference type="Gene3D" id="3.30.565.10">
    <property type="entry name" value="Histidine kinase-like ATPase, C-terminal domain"/>
    <property type="match status" value="1"/>
</dbReference>
<comment type="catalytic activity">
    <reaction evidence="1">
        <text>ATP + protein L-histidine = ADP + protein N-phospho-L-histidine.</text>
        <dbReference type="EC" id="2.7.13.3"/>
    </reaction>
</comment>
<dbReference type="InterPro" id="IPR037006">
    <property type="entry name" value="CheA-like_homodim_sf"/>
</dbReference>
<dbReference type="SMART" id="SM00387">
    <property type="entry name" value="HATPase_c"/>
    <property type="match status" value="1"/>
</dbReference>
<keyword evidence="5" id="KW-0963">Cytoplasm</keyword>
<dbReference type="AlphaFoldDB" id="A0A8J7KWZ0"/>
<dbReference type="EC" id="2.7.13.3" evidence="3"/>
<dbReference type="FunFam" id="3.30.565.10:FF:000016">
    <property type="entry name" value="Chemotaxis protein CheA, putative"/>
    <property type="match status" value="1"/>
</dbReference>
<keyword evidence="11" id="KW-0067">ATP-binding</keyword>
<dbReference type="CDD" id="cd16916">
    <property type="entry name" value="HATPase_CheA-like"/>
    <property type="match status" value="1"/>
</dbReference>
<dbReference type="Pfam" id="PF02895">
    <property type="entry name" value="H-kinase_dim"/>
    <property type="match status" value="1"/>
</dbReference>
<dbReference type="InterPro" id="IPR005467">
    <property type="entry name" value="His_kinase_dom"/>
</dbReference>
<protein>
    <recommendedName>
        <fullName evidence="4">Chemotaxis protein CheA</fullName>
        <ecNumber evidence="3">2.7.13.3</ecNumber>
    </recommendedName>
</protein>
<dbReference type="InterPro" id="IPR036097">
    <property type="entry name" value="HisK_dim/P_sf"/>
</dbReference>
<dbReference type="EMBL" id="JAEAGR010000008">
    <property type="protein sequence ID" value="MBH1941112.1"/>
    <property type="molecule type" value="Genomic_DNA"/>
</dbReference>
<keyword evidence="8" id="KW-0808">Transferase</keyword>
<evidence type="ECO:0000256" key="13">
    <source>
        <dbReference type="ARBA" id="ARBA00035100"/>
    </source>
</evidence>
<evidence type="ECO:0000313" key="18">
    <source>
        <dbReference type="EMBL" id="MBH1941112.1"/>
    </source>
</evidence>
<dbReference type="Pfam" id="PF02518">
    <property type="entry name" value="HATPase_c"/>
    <property type="match status" value="1"/>
</dbReference>
<comment type="subcellular location">
    <subcellularLocation>
        <location evidence="2">Cytoplasm</location>
    </subcellularLocation>
</comment>
<feature type="domain" description="HPt" evidence="17">
    <location>
        <begin position="3"/>
        <end position="110"/>
    </location>
</feature>
<dbReference type="InterPro" id="IPR035891">
    <property type="entry name" value="CheY-binding_CheA"/>
</dbReference>
<evidence type="ECO:0000256" key="14">
    <source>
        <dbReference type="PROSITE-ProRule" id="PRU00110"/>
    </source>
</evidence>
<dbReference type="RefSeq" id="WP_197661332.1">
    <property type="nucleotide sequence ID" value="NZ_JAEAGR010000008.1"/>
</dbReference>
<keyword evidence="7 14" id="KW-0597">Phosphoprotein</keyword>
<feature type="modified residue" description="Phosphohistidine" evidence="14">
    <location>
        <position position="51"/>
    </location>
</feature>
<reference evidence="18" key="1">
    <citation type="submission" date="2020-12" db="EMBL/GenBank/DDBJ databases">
        <title>M. sibirica DSM 26468T genome.</title>
        <authorList>
            <person name="Thieme N."/>
            <person name="Rettenmaier R."/>
            <person name="Zverlov V."/>
            <person name="Liebl W."/>
        </authorList>
    </citation>
    <scope>NUCLEOTIDE SEQUENCE</scope>
    <source>
        <strain evidence="18">DSM 26468</strain>
    </source>
</reference>
<dbReference type="InterPro" id="IPR002545">
    <property type="entry name" value="CheW-lke_dom"/>
</dbReference>
<accession>A0A8J7KWZ0</accession>
<feature type="domain" description="Histidine kinase" evidence="15">
    <location>
        <begin position="346"/>
        <end position="550"/>
    </location>
</feature>
<keyword evidence="9" id="KW-0547">Nucleotide-binding</keyword>
<dbReference type="CDD" id="cd00088">
    <property type="entry name" value="HPT"/>
    <property type="match status" value="1"/>
</dbReference>
<sequence>MSELYANEPMMDMYIFETTQNIEQLETCILDTEKAGYYSQNVVNEIFRIMHTIKGSSAMMLFNNISMLAHTVEDLFYFLREHKPEQIDYSTLSDLVLEVVDFIKGELDKITQGDKVNRDSTILSSKIKDYLEELKQQNAITELIEKPVIEKQSHYYIAQDKTENKINLHMYKAIIFFDDGCEMENIRAYTITHHLRDMADEIYYLPQDIIENDESIHLIREEGFQLYVKINKTYNEMFEFLKQTIFLKDLELIELDNDEEFKQFYKPIKKIILDTPPVMIPKINNQNYQEGKEQTITSSNQSIISVNVAKLDKLMDLVGEMVIAEAMVTQNPDLKGLTIVNFHKAARQLHKITTELQDMVMAIRMVPLSTTFHKMHRIVRDMSKKLGKEVKLELIGEETEVDKNIIEHISDPLMHLVRNAIDHGLEATKDRVTLEKPKIGKVTLEARNAGSDVLILVKDDGKGLNKQKILDRARENDLLIKTENEMTDKEIYNLILLPGFSTKEAVSEYSGRGVGMDVVTNNIEAVGGSVSIDSEEGIGTTITLKIPLTLAIIDGMNISVGKSRYTIPTTTIKESFRPKENDLIKDPDGNEMIMVRGQCFPILRLHELYKVKTEVTDFTQGILIMVEQDEKTLCIFADMLLGQQQVVVKTLPSYIKSTRKIQGLAGCTLLGDGNISLILDIGGLVNLNG</sequence>
<dbReference type="InterPro" id="IPR036890">
    <property type="entry name" value="HATPase_C_sf"/>
</dbReference>
<dbReference type="GO" id="GO:0005737">
    <property type="term" value="C:cytoplasm"/>
    <property type="evidence" value="ECO:0007669"/>
    <property type="project" value="UniProtKB-SubCell"/>
</dbReference>
<dbReference type="SMART" id="SM01231">
    <property type="entry name" value="H-kinase_dim"/>
    <property type="match status" value="1"/>
</dbReference>
<dbReference type="Gene3D" id="2.30.30.40">
    <property type="entry name" value="SH3 Domains"/>
    <property type="match status" value="1"/>
</dbReference>
<dbReference type="GO" id="GO:0006935">
    <property type="term" value="P:chemotaxis"/>
    <property type="evidence" value="ECO:0007669"/>
    <property type="project" value="UniProtKB-KW"/>
</dbReference>
<evidence type="ECO:0000256" key="11">
    <source>
        <dbReference type="ARBA" id="ARBA00022840"/>
    </source>
</evidence>
<evidence type="ECO:0000256" key="8">
    <source>
        <dbReference type="ARBA" id="ARBA00022679"/>
    </source>
</evidence>
<dbReference type="SUPFAM" id="SSF55874">
    <property type="entry name" value="ATPase domain of HSP90 chaperone/DNA topoisomerase II/histidine kinase"/>
    <property type="match status" value="1"/>
</dbReference>
<dbReference type="PROSITE" id="PS50851">
    <property type="entry name" value="CHEW"/>
    <property type="match status" value="1"/>
</dbReference>
<evidence type="ECO:0000256" key="4">
    <source>
        <dbReference type="ARBA" id="ARBA00021495"/>
    </source>
</evidence>
<dbReference type="Gene3D" id="1.10.287.560">
    <property type="entry name" value="Histidine kinase CheA-like, homodimeric domain"/>
    <property type="match status" value="1"/>
</dbReference>